<dbReference type="PANTHER" id="PTHR42824">
    <property type="entry name" value="GLUTAMINE AMIDOTRANSFERASE"/>
    <property type="match status" value="1"/>
</dbReference>
<sequence length="288" mass="31244">MCQLFALNAAEPTDITFSFTGFAARGGLTDDHVDGWGIAFYEGKGCRLFADDRPAHTSPIAAFVKAHPVKSRNVVAHIRKATQGRPSVENCHPFMRELSGLQWVFAHNGDFNVFEPLTSGPFSPVGTTDSEAVFCSMMNTLAARFRGAAIQFDAVFDALIAIVEGLNPKGTFNFLLSNGEAQFAYCSTRLAYVTRAWPFSSARLVDADLSIDFSERGKPEDCTTVIATTPLTDEEWVICRPGDLLMFSRGALQRQAFIPVPERISASASETAHEASHPTADCALAALP</sequence>
<evidence type="ECO:0000256" key="1">
    <source>
        <dbReference type="ARBA" id="ARBA00022962"/>
    </source>
</evidence>
<dbReference type="SUPFAM" id="SSF56235">
    <property type="entry name" value="N-terminal nucleophile aminohydrolases (Ntn hydrolases)"/>
    <property type="match status" value="1"/>
</dbReference>
<dbReference type="InterPro" id="IPR026869">
    <property type="entry name" value="EgtC-like"/>
</dbReference>
<keyword evidence="1 3" id="KW-0315">Glutamine amidotransferase</keyword>
<dbReference type="Pfam" id="PF13230">
    <property type="entry name" value="GATase_4"/>
    <property type="match status" value="1"/>
</dbReference>
<evidence type="ECO:0000313" key="4">
    <source>
        <dbReference type="Proteomes" id="UP000297385"/>
    </source>
</evidence>
<evidence type="ECO:0000259" key="2">
    <source>
        <dbReference type="PROSITE" id="PS51278"/>
    </source>
</evidence>
<dbReference type="EMBL" id="SNVI01000005">
    <property type="protein sequence ID" value="TFE37698.1"/>
    <property type="molecule type" value="Genomic_DNA"/>
</dbReference>
<dbReference type="InterPro" id="IPR017932">
    <property type="entry name" value="GATase_2_dom"/>
</dbReference>
<evidence type="ECO:0000313" key="3">
    <source>
        <dbReference type="EMBL" id="TFE37698.1"/>
    </source>
</evidence>
<dbReference type="AlphaFoldDB" id="A0A4Y8MJV7"/>
<dbReference type="Gene3D" id="3.60.20.10">
    <property type="entry name" value="Glutamine Phosphoribosylpyrophosphate, subunit 1, domain 1"/>
    <property type="match status" value="1"/>
</dbReference>
<organism evidence="3 4">
    <name type="scientific">Paraburkholderia dipogonis</name>
    <dbReference type="NCBI Taxonomy" id="1211383"/>
    <lineage>
        <taxon>Bacteria</taxon>
        <taxon>Pseudomonadati</taxon>
        <taxon>Pseudomonadota</taxon>
        <taxon>Betaproteobacteria</taxon>
        <taxon>Burkholderiales</taxon>
        <taxon>Burkholderiaceae</taxon>
        <taxon>Paraburkholderia</taxon>
    </lineage>
</organism>
<reference evidence="3 4" key="1">
    <citation type="submission" date="2019-03" db="EMBL/GenBank/DDBJ databases">
        <title>Complete Genome Sequence of Paraburkholderia dipogonis ICMP 19430T, a Nitrogen-fixing Symbiont of the South African Invasive Legume Dipogon lignosus in New Zealand.</title>
        <authorList>
            <person name="De Meyer S.E."/>
        </authorList>
    </citation>
    <scope>NUCLEOTIDE SEQUENCE [LARGE SCALE GENOMIC DNA]</scope>
    <source>
        <strain evidence="3 4">ICMP 19430</strain>
    </source>
</reference>
<protein>
    <submittedName>
        <fullName evidence="3">Class II glutamine amidotransferase</fullName>
    </submittedName>
</protein>
<dbReference type="RefSeq" id="WP_134466220.1">
    <property type="nucleotide sequence ID" value="NZ_JBHMFL010000148.1"/>
</dbReference>
<comment type="caution">
    <text evidence="3">The sequence shown here is derived from an EMBL/GenBank/DDBJ whole genome shotgun (WGS) entry which is preliminary data.</text>
</comment>
<keyword evidence="3" id="KW-0808">Transferase</keyword>
<dbReference type="Proteomes" id="UP000297385">
    <property type="component" value="Unassembled WGS sequence"/>
</dbReference>
<feature type="domain" description="Glutamine amidotransferase type-2" evidence="2">
    <location>
        <begin position="2"/>
        <end position="250"/>
    </location>
</feature>
<gene>
    <name evidence="3" type="ORF">E2553_40600</name>
</gene>
<dbReference type="GO" id="GO:0016740">
    <property type="term" value="F:transferase activity"/>
    <property type="evidence" value="ECO:0007669"/>
    <property type="project" value="UniProtKB-KW"/>
</dbReference>
<dbReference type="PANTHER" id="PTHR42824:SF1">
    <property type="entry name" value="GLUTAMINE AMIDOTRANSFERASE YAFJ-RELATED"/>
    <property type="match status" value="1"/>
</dbReference>
<proteinExistence type="predicted"/>
<dbReference type="CDD" id="cd01908">
    <property type="entry name" value="YafJ"/>
    <property type="match status" value="1"/>
</dbReference>
<name>A0A4Y8MJV7_9BURK</name>
<dbReference type="InterPro" id="IPR029055">
    <property type="entry name" value="Ntn_hydrolases_N"/>
</dbReference>
<accession>A0A4Y8MJV7</accession>
<dbReference type="PROSITE" id="PS51278">
    <property type="entry name" value="GATASE_TYPE_2"/>
    <property type="match status" value="1"/>
</dbReference>
<dbReference type="GeneID" id="97303948"/>